<organism evidence="2 3">
    <name type="scientific">Wenxinia marina DSM 24838</name>
    <dbReference type="NCBI Taxonomy" id="1123501"/>
    <lineage>
        <taxon>Bacteria</taxon>
        <taxon>Pseudomonadati</taxon>
        <taxon>Pseudomonadota</taxon>
        <taxon>Alphaproteobacteria</taxon>
        <taxon>Rhodobacterales</taxon>
        <taxon>Roseobacteraceae</taxon>
        <taxon>Wenxinia</taxon>
    </lineage>
</organism>
<keyword evidence="1" id="KW-0812">Transmembrane</keyword>
<keyword evidence="1" id="KW-1133">Transmembrane helix</keyword>
<dbReference type="OrthoDB" id="7870164at2"/>
<name>A0A0D0QEH8_9RHOB</name>
<dbReference type="Proteomes" id="UP000035100">
    <property type="component" value="Unassembled WGS sequence"/>
</dbReference>
<reference evidence="2 3" key="1">
    <citation type="submission" date="2013-01" db="EMBL/GenBank/DDBJ databases">
        <authorList>
            <person name="Fiebig A."/>
            <person name="Goeker M."/>
            <person name="Klenk H.-P.P."/>
        </authorList>
    </citation>
    <scope>NUCLEOTIDE SEQUENCE [LARGE SCALE GENOMIC DNA]</scope>
    <source>
        <strain evidence="2 3">DSM 24838</strain>
    </source>
</reference>
<protein>
    <submittedName>
        <fullName evidence="2">Uncharacterized protein</fullName>
    </submittedName>
</protein>
<evidence type="ECO:0000313" key="2">
    <source>
        <dbReference type="EMBL" id="KIQ70732.1"/>
    </source>
</evidence>
<keyword evidence="3" id="KW-1185">Reference proteome</keyword>
<proteinExistence type="predicted"/>
<keyword evidence="1" id="KW-0472">Membrane</keyword>
<gene>
    <name evidence="2" type="ORF">Wenmar_01110</name>
</gene>
<accession>A0A0D0QEH8</accession>
<comment type="caution">
    <text evidence="2">The sequence shown here is derived from an EMBL/GenBank/DDBJ whole genome shotgun (WGS) entry which is preliminary data.</text>
</comment>
<dbReference type="AlphaFoldDB" id="A0A0D0QEH8"/>
<dbReference type="RefSeq" id="WP_047772146.1">
    <property type="nucleotide sequence ID" value="NZ_KB902288.1"/>
</dbReference>
<feature type="transmembrane region" description="Helical" evidence="1">
    <location>
        <begin position="35"/>
        <end position="57"/>
    </location>
</feature>
<dbReference type="EMBL" id="AONG01000005">
    <property type="protein sequence ID" value="KIQ70732.1"/>
    <property type="molecule type" value="Genomic_DNA"/>
</dbReference>
<evidence type="ECO:0000256" key="1">
    <source>
        <dbReference type="SAM" id="Phobius"/>
    </source>
</evidence>
<feature type="transmembrane region" description="Helical" evidence="1">
    <location>
        <begin position="7"/>
        <end position="29"/>
    </location>
</feature>
<evidence type="ECO:0000313" key="3">
    <source>
        <dbReference type="Proteomes" id="UP000035100"/>
    </source>
</evidence>
<sequence length="86" mass="9615">MFRMSVFLHMIWGAALTGTALIVVLVLGWYSWQAIALAVAVGLVLTIPASLVTARWIKRDDPFWNEERNRPRRGVVRAPPNGMPDA</sequence>